<evidence type="ECO:0000313" key="2">
    <source>
        <dbReference type="EMBL" id="KXS98486.1"/>
    </source>
</evidence>
<evidence type="ECO:0000256" key="1">
    <source>
        <dbReference type="SAM" id="Phobius"/>
    </source>
</evidence>
<proteinExistence type="predicted"/>
<keyword evidence="1" id="KW-0472">Membrane</keyword>
<gene>
    <name evidence="2" type="ORF">AC578_2609</name>
</gene>
<evidence type="ECO:0000313" key="3">
    <source>
        <dbReference type="Proteomes" id="UP000070133"/>
    </source>
</evidence>
<keyword evidence="1" id="KW-0812">Transmembrane</keyword>
<dbReference type="EMBL" id="LFZN01000112">
    <property type="protein sequence ID" value="KXS98486.1"/>
    <property type="molecule type" value="Genomic_DNA"/>
</dbReference>
<dbReference type="Proteomes" id="UP000070133">
    <property type="component" value="Unassembled WGS sequence"/>
</dbReference>
<organism evidence="2 3">
    <name type="scientific">Pseudocercospora eumusae</name>
    <dbReference type="NCBI Taxonomy" id="321146"/>
    <lineage>
        <taxon>Eukaryota</taxon>
        <taxon>Fungi</taxon>
        <taxon>Dikarya</taxon>
        <taxon>Ascomycota</taxon>
        <taxon>Pezizomycotina</taxon>
        <taxon>Dothideomycetes</taxon>
        <taxon>Dothideomycetidae</taxon>
        <taxon>Mycosphaerellales</taxon>
        <taxon>Mycosphaerellaceae</taxon>
        <taxon>Pseudocercospora</taxon>
    </lineage>
</organism>
<keyword evidence="1" id="KW-1133">Transmembrane helix</keyword>
<name>A0A139H7P8_9PEZI</name>
<sequence>MSEQSRLEQMLPSGWAHVQRELVYGLLVIILGLFWIVSSFKERGTHFESINEKKSQWWNLNFKARKEYVLHARRLLSDGFRKFKGPFSILTDGGRVIMLPPEMIDAVNEKSELSFQKFTEEVRITKAGKGF</sequence>
<accession>A0A139H7P8</accession>
<comment type="caution">
    <text evidence="2">The sequence shown here is derived from an EMBL/GenBank/DDBJ whole genome shotgun (WGS) entry which is preliminary data.</text>
</comment>
<protein>
    <submittedName>
        <fullName evidence="2">Uncharacterized protein</fullName>
    </submittedName>
</protein>
<reference evidence="2 3" key="1">
    <citation type="submission" date="2015-07" db="EMBL/GenBank/DDBJ databases">
        <title>Comparative genomics of the Sigatoka disease complex on banana suggests a link between parallel evolutionary changes in Pseudocercospora fijiensis and Pseudocercospora eumusae and increased virulence on the banana host.</title>
        <authorList>
            <person name="Chang T.-C."/>
            <person name="Salvucci A."/>
            <person name="Crous P.W."/>
            <person name="Stergiopoulos I."/>
        </authorList>
    </citation>
    <scope>NUCLEOTIDE SEQUENCE [LARGE SCALE GENOMIC DNA]</scope>
    <source>
        <strain evidence="2 3">CBS 114824</strain>
    </source>
</reference>
<dbReference type="STRING" id="321146.A0A139H7P8"/>
<dbReference type="AlphaFoldDB" id="A0A139H7P8"/>
<keyword evidence="3" id="KW-1185">Reference proteome</keyword>
<feature type="transmembrane region" description="Helical" evidence="1">
    <location>
        <begin position="22"/>
        <end position="40"/>
    </location>
</feature>